<dbReference type="GO" id="GO:0016491">
    <property type="term" value="F:oxidoreductase activity"/>
    <property type="evidence" value="ECO:0007669"/>
    <property type="project" value="UniProtKB-KW"/>
</dbReference>
<dbReference type="Proteomes" id="UP000813385">
    <property type="component" value="Unassembled WGS sequence"/>
</dbReference>
<proteinExistence type="inferred from homology"/>
<dbReference type="PANTHER" id="PTHR24320:SF148">
    <property type="entry name" value="NAD(P)-BINDING ROSSMANN-FOLD SUPERFAMILY PROTEIN"/>
    <property type="match status" value="1"/>
</dbReference>
<evidence type="ECO:0000313" key="3">
    <source>
        <dbReference type="EMBL" id="KAH7368072.1"/>
    </source>
</evidence>
<dbReference type="Pfam" id="PF00106">
    <property type="entry name" value="adh_short"/>
    <property type="match status" value="1"/>
</dbReference>
<protein>
    <submittedName>
        <fullName evidence="3">Uncharacterized protein</fullName>
    </submittedName>
</protein>
<evidence type="ECO:0000256" key="1">
    <source>
        <dbReference type="ARBA" id="ARBA00006484"/>
    </source>
</evidence>
<evidence type="ECO:0000256" key="2">
    <source>
        <dbReference type="ARBA" id="ARBA00023002"/>
    </source>
</evidence>
<dbReference type="EMBL" id="JAGPXD010000002">
    <property type="protein sequence ID" value="KAH7368072.1"/>
    <property type="molecule type" value="Genomic_DNA"/>
</dbReference>
<dbReference type="InterPro" id="IPR036291">
    <property type="entry name" value="NAD(P)-bd_dom_sf"/>
</dbReference>
<evidence type="ECO:0000313" key="4">
    <source>
        <dbReference type="Proteomes" id="UP000813385"/>
    </source>
</evidence>
<comment type="similarity">
    <text evidence="1">Belongs to the short-chain dehydrogenases/reductases (SDR) family.</text>
</comment>
<dbReference type="Gene3D" id="3.40.50.720">
    <property type="entry name" value="NAD(P)-binding Rossmann-like Domain"/>
    <property type="match status" value="1"/>
</dbReference>
<dbReference type="AlphaFoldDB" id="A0A8K0TP18"/>
<dbReference type="PANTHER" id="PTHR24320">
    <property type="entry name" value="RETINOL DEHYDROGENASE"/>
    <property type="match status" value="1"/>
</dbReference>
<comment type="caution">
    <text evidence="3">The sequence shown here is derived from an EMBL/GenBank/DDBJ whole genome shotgun (WGS) entry which is preliminary data.</text>
</comment>
<reference evidence="3" key="1">
    <citation type="journal article" date="2021" name="Nat. Commun.">
        <title>Genetic determinants of endophytism in the Arabidopsis root mycobiome.</title>
        <authorList>
            <person name="Mesny F."/>
            <person name="Miyauchi S."/>
            <person name="Thiergart T."/>
            <person name="Pickel B."/>
            <person name="Atanasova L."/>
            <person name="Karlsson M."/>
            <person name="Huettel B."/>
            <person name="Barry K.W."/>
            <person name="Haridas S."/>
            <person name="Chen C."/>
            <person name="Bauer D."/>
            <person name="Andreopoulos W."/>
            <person name="Pangilinan J."/>
            <person name="LaButti K."/>
            <person name="Riley R."/>
            <person name="Lipzen A."/>
            <person name="Clum A."/>
            <person name="Drula E."/>
            <person name="Henrissat B."/>
            <person name="Kohler A."/>
            <person name="Grigoriev I.V."/>
            <person name="Martin F.M."/>
            <person name="Hacquard S."/>
        </authorList>
    </citation>
    <scope>NUCLEOTIDE SEQUENCE</scope>
    <source>
        <strain evidence="3">MPI-CAGE-AT-0016</strain>
    </source>
</reference>
<organism evidence="3 4">
    <name type="scientific">Plectosphaerella cucumerina</name>
    <dbReference type="NCBI Taxonomy" id="40658"/>
    <lineage>
        <taxon>Eukaryota</taxon>
        <taxon>Fungi</taxon>
        <taxon>Dikarya</taxon>
        <taxon>Ascomycota</taxon>
        <taxon>Pezizomycotina</taxon>
        <taxon>Sordariomycetes</taxon>
        <taxon>Hypocreomycetidae</taxon>
        <taxon>Glomerellales</taxon>
        <taxon>Plectosphaerellaceae</taxon>
        <taxon>Plectosphaerella</taxon>
    </lineage>
</organism>
<dbReference type="SUPFAM" id="SSF51735">
    <property type="entry name" value="NAD(P)-binding Rossmann-fold domains"/>
    <property type="match status" value="1"/>
</dbReference>
<keyword evidence="2" id="KW-0560">Oxidoreductase</keyword>
<dbReference type="OrthoDB" id="4804938at2759"/>
<gene>
    <name evidence="3" type="ORF">B0T11DRAFT_60376</name>
</gene>
<name>A0A8K0TP18_9PEZI</name>
<sequence length="292" mass="31541">MTALAKTIVATGATSGIGFEAIKQLLATSQPYRVILGARNAKSALEAYQGLGYDASTHEVTVLPLELADLRGVGTFAQQALTKVGPGPIDYLFLNAVISDGTGDKPNPRGSRWSEAYVVNHLSQHYLTHLLRDKLVESGSRLVFVSSGAVRMVSDPSVLDADLLAGSGKGGATTYPQTKFVNFLAAQWWRRELAGQCSVVAVSPGLIPNTGLGRGAGFKLEMSMPDAKTVPEGAASVIRAFTRDDLPEDPEQMFLTSWGEWWPKDVYNLALDKALQDKWCLSKEEIEREEGL</sequence>
<dbReference type="InterPro" id="IPR002347">
    <property type="entry name" value="SDR_fam"/>
</dbReference>
<accession>A0A8K0TP18</accession>
<keyword evidence="4" id="KW-1185">Reference proteome</keyword>